<dbReference type="InterPro" id="IPR052954">
    <property type="entry name" value="GPCR-Ligand_Int"/>
</dbReference>
<dbReference type="PRINTS" id="PR00237">
    <property type="entry name" value="GPCRRHODOPSN"/>
</dbReference>
<dbReference type="Gene3D" id="1.20.1070.10">
    <property type="entry name" value="Rhodopsin 7-helix transmembrane proteins"/>
    <property type="match status" value="1"/>
</dbReference>
<feature type="transmembrane region" description="Helical" evidence="5">
    <location>
        <begin position="242"/>
        <end position="263"/>
    </location>
</feature>
<dbReference type="WBParaSite" id="SSTP_0001228000.1">
    <property type="protein sequence ID" value="SSTP_0001228000.1"/>
    <property type="gene ID" value="SSTP_0001228000"/>
</dbReference>
<keyword evidence="7" id="KW-1185">Reference proteome</keyword>
<accession>A0A0K0ES52</accession>
<feature type="transmembrane region" description="Helical" evidence="5">
    <location>
        <begin position="65"/>
        <end position="85"/>
    </location>
</feature>
<reference evidence="8" key="1">
    <citation type="submission" date="2015-08" db="UniProtKB">
        <authorList>
            <consortium name="WormBaseParasite"/>
        </authorList>
    </citation>
    <scope>IDENTIFICATION</scope>
</reference>
<feature type="transmembrane region" description="Helical" evidence="5">
    <location>
        <begin position="284"/>
        <end position="304"/>
    </location>
</feature>
<dbReference type="PANTHER" id="PTHR46641">
    <property type="entry name" value="FMRFAMIDE RECEPTOR-RELATED"/>
    <property type="match status" value="1"/>
</dbReference>
<sequence length="435" mass="50373">MSNGLIDNYFPRHMITIEDLLKRNISQTNMRKILKLFQIHRLTDRLLGNNSCEESYLYKLLMGKIFLGVFAIALLGNITNIFIYGSDHIRKYITIKLLRSKLVLNTITLILLLPHTLRILEVWEKGSTIDYYYYIFWPLELFFVNLFGFCATWITVFMAAECIMTSFAPGYSKVLWTKRNVILSYIVLIILGTLMAIIYPLNRRVIFSVDNGKTKVIISTSNYNIISKIEKIHTIVNLTLTIIIPLVLLIMLTGILFYRFVFFRKTKTGVILRFTKEKKCVVKISLLTTILFILSEIPSIPIFINSYIKGSHVVNRDVTMCRWLSFSHFCGICNSSLSFVIYFIFSKRFRISLVNVVKSIYTKYIQGWINGIFAIICKKNNNSIKKTKNIIALNKKFRRMSNSNSENATKASQKVIFINSSDNEYNSNGFIQLLP</sequence>
<evidence type="ECO:0000259" key="6">
    <source>
        <dbReference type="PROSITE" id="PS50262"/>
    </source>
</evidence>
<evidence type="ECO:0000256" key="3">
    <source>
        <dbReference type="ARBA" id="ARBA00022989"/>
    </source>
</evidence>
<protein>
    <submittedName>
        <fullName evidence="8 9">G_PROTEIN_RECEP_F1_2 domain-containing protein</fullName>
    </submittedName>
</protein>
<dbReference type="Proteomes" id="UP000035681">
    <property type="component" value="Unplaced"/>
</dbReference>
<comment type="subcellular location">
    <subcellularLocation>
        <location evidence="1">Membrane</location>
    </subcellularLocation>
</comment>
<dbReference type="GO" id="GO:0016020">
    <property type="term" value="C:membrane"/>
    <property type="evidence" value="ECO:0007669"/>
    <property type="project" value="UniProtKB-SubCell"/>
</dbReference>
<dbReference type="PANTHER" id="PTHR46641:SF8">
    <property type="entry name" value="G-PROTEIN COUPLED RECEPTORS FAMILY 1 PROFILE DOMAIN-CONTAINING PROTEIN"/>
    <property type="match status" value="1"/>
</dbReference>
<dbReference type="InterPro" id="IPR000276">
    <property type="entry name" value="GPCR_Rhodpsn"/>
</dbReference>
<keyword evidence="4 5" id="KW-0472">Membrane</keyword>
<keyword evidence="3 5" id="KW-1133">Transmembrane helix</keyword>
<evidence type="ECO:0000313" key="9">
    <source>
        <dbReference type="WBParaSite" id="TCONS_00014320.p1"/>
    </source>
</evidence>
<feature type="transmembrane region" description="Helical" evidence="5">
    <location>
        <begin position="324"/>
        <end position="345"/>
    </location>
</feature>
<evidence type="ECO:0000256" key="5">
    <source>
        <dbReference type="SAM" id="Phobius"/>
    </source>
</evidence>
<proteinExistence type="predicted"/>
<feature type="transmembrane region" description="Helical" evidence="5">
    <location>
        <begin position="181"/>
        <end position="201"/>
    </location>
</feature>
<evidence type="ECO:0000313" key="7">
    <source>
        <dbReference type="Proteomes" id="UP000035681"/>
    </source>
</evidence>
<feature type="transmembrane region" description="Helical" evidence="5">
    <location>
        <begin position="97"/>
        <end position="115"/>
    </location>
</feature>
<dbReference type="GO" id="GO:0004930">
    <property type="term" value="F:G protein-coupled receptor activity"/>
    <property type="evidence" value="ECO:0007669"/>
    <property type="project" value="InterPro"/>
</dbReference>
<evidence type="ECO:0000313" key="8">
    <source>
        <dbReference type="WBParaSite" id="SSTP_0001228000.1"/>
    </source>
</evidence>
<dbReference type="AlphaFoldDB" id="A0A0K0ES52"/>
<dbReference type="InterPro" id="IPR017452">
    <property type="entry name" value="GPCR_Rhodpsn_7TM"/>
</dbReference>
<dbReference type="WBParaSite" id="TCONS_00014320.p1">
    <property type="protein sequence ID" value="TCONS_00014320.p1"/>
    <property type="gene ID" value="XLOC_009536"/>
</dbReference>
<evidence type="ECO:0000256" key="2">
    <source>
        <dbReference type="ARBA" id="ARBA00022692"/>
    </source>
</evidence>
<organism evidence="8">
    <name type="scientific">Strongyloides stercoralis</name>
    <name type="common">Threadworm</name>
    <dbReference type="NCBI Taxonomy" id="6248"/>
    <lineage>
        <taxon>Eukaryota</taxon>
        <taxon>Metazoa</taxon>
        <taxon>Ecdysozoa</taxon>
        <taxon>Nematoda</taxon>
        <taxon>Chromadorea</taxon>
        <taxon>Rhabditida</taxon>
        <taxon>Tylenchina</taxon>
        <taxon>Panagrolaimomorpha</taxon>
        <taxon>Strongyloidoidea</taxon>
        <taxon>Strongyloididae</taxon>
        <taxon>Strongyloides</taxon>
    </lineage>
</organism>
<feature type="transmembrane region" description="Helical" evidence="5">
    <location>
        <begin position="135"/>
        <end position="160"/>
    </location>
</feature>
<feature type="domain" description="G-protein coupled receptors family 1 profile" evidence="6">
    <location>
        <begin position="76"/>
        <end position="342"/>
    </location>
</feature>
<evidence type="ECO:0000256" key="4">
    <source>
        <dbReference type="ARBA" id="ARBA00023136"/>
    </source>
</evidence>
<name>A0A0K0ES52_STRER</name>
<evidence type="ECO:0000256" key="1">
    <source>
        <dbReference type="ARBA" id="ARBA00004370"/>
    </source>
</evidence>
<dbReference type="SUPFAM" id="SSF81321">
    <property type="entry name" value="Family A G protein-coupled receptor-like"/>
    <property type="match status" value="1"/>
</dbReference>
<dbReference type="PROSITE" id="PS50262">
    <property type="entry name" value="G_PROTEIN_RECEP_F1_2"/>
    <property type="match status" value="1"/>
</dbReference>
<keyword evidence="2 5" id="KW-0812">Transmembrane</keyword>